<organism evidence="4 5">
    <name type="scientific">Pseudogymnoascus destructans (strain ATCC MYA-4855 / 20631-21)</name>
    <name type="common">Bat white-nose syndrome fungus</name>
    <name type="synonym">Geomyces destructans</name>
    <dbReference type="NCBI Taxonomy" id="658429"/>
    <lineage>
        <taxon>Eukaryota</taxon>
        <taxon>Fungi</taxon>
        <taxon>Dikarya</taxon>
        <taxon>Ascomycota</taxon>
        <taxon>Pezizomycotina</taxon>
        <taxon>Leotiomycetes</taxon>
        <taxon>Thelebolales</taxon>
        <taxon>Thelebolaceae</taxon>
        <taxon>Pseudogymnoascus</taxon>
    </lineage>
</organism>
<evidence type="ECO:0000256" key="1">
    <source>
        <dbReference type="SAM" id="MobiDB-lite"/>
    </source>
</evidence>
<feature type="compositionally biased region" description="Low complexity" evidence="1">
    <location>
        <begin position="1"/>
        <end position="26"/>
    </location>
</feature>
<dbReference type="OrthoDB" id="5582218at2759"/>
<gene>
    <name evidence="4" type="ORF">GMDG_03823</name>
</gene>
<dbReference type="Proteomes" id="UP000011064">
    <property type="component" value="Unassembled WGS sequence"/>
</dbReference>
<evidence type="ECO:0000259" key="3">
    <source>
        <dbReference type="Pfam" id="PF02194"/>
    </source>
</evidence>
<dbReference type="STRING" id="658429.L8G9C9"/>
<name>L8G9C9_PSED2</name>
<reference evidence="5" key="1">
    <citation type="submission" date="2010-09" db="EMBL/GenBank/DDBJ databases">
        <title>The genome sequence of Geomyces destructans 20631-21.</title>
        <authorList>
            <consortium name="The Broad Institute Genome Sequencing Platform"/>
            <person name="Cuomo C.A."/>
            <person name="Blehert D.S."/>
            <person name="Lorch J.M."/>
            <person name="Young S.K."/>
            <person name="Zeng Q."/>
            <person name="Gargeya S."/>
            <person name="Fitzgerald M."/>
            <person name="Haas B."/>
            <person name="Abouelleil A."/>
            <person name="Alvarado L."/>
            <person name="Arachchi H.M."/>
            <person name="Berlin A."/>
            <person name="Brown A."/>
            <person name="Chapman S.B."/>
            <person name="Chen Z."/>
            <person name="Dunbar C."/>
            <person name="Freedman E."/>
            <person name="Gearin G."/>
            <person name="Gellesch M."/>
            <person name="Goldberg J."/>
            <person name="Griggs A."/>
            <person name="Gujja S."/>
            <person name="Heiman D."/>
            <person name="Howarth C."/>
            <person name="Larson L."/>
            <person name="Lui A."/>
            <person name="MacDonald P.J.P."/>
            <person name="Montmayeur A."/>
            <person name="Murphy C."/>
            <person name="Neiman D."/>
            <person name="Pearson M."/>
            <person name="Priest M."/>
            <person name="Roberts A."/>
            <person name="Saif S."/>
            <person name="Shea T."/>
            <person name="Shenoy N."/>
            <person name="Sisk P."/>
            <person name="Stolte C."/>
            <person name="Sykes S."/>
            <person name="Wortman J."/>
            <person name="Nusbaum C."/>
            <person name="Birren B."/>
        </authorList>
    </citation>
    <scope>NUCLEOTIDE SEQUENCE [LARGE SCALE GENOMIC DNA]</scope>
    <source>
        <strain evidence="5">ATCC MYA-4855 / 20631-21</strain>
    </source>
</reference>
<proteinExistence type="predicted"/>
<dbReference type="InterPro" id="IPR003114">
    <property type="entry name" value="Phox_assoc"/>
</dbReference>
<keyword evidence="2" id="KW-0812">Transmembrane</keyword>
<accession>L8G9C9</accession>
<feature type="transmembrane region" description="Helical" evidence="2">
    <location>
        <begin position="249"/>
        <end position="272"/>
    </location>
</feature>
<protein>
    <recommendedName>
        <fullName evidence="3">PXA domain-containing protein</fullName>
    </recommendedName>
</protein>
<keyword evidence="2" id="KW-1133">Transmembrane helix</keyword>
<sequence>MAPSRTTTSHAPPSSTTSIKPTRATPSPAPRAPQPTQAQLLVALSPAATSALIRRTLHPTASKDTPLSSLLKPLTGDKDVDFEIYALLAVVMREFVVKWYGNITGGSRVSYCTAHTSRLPPPYAASPRQIYHALHPHPALSPVPDPTDPASIELQSSNDAAYRELLAQRLLHTLLPPTERHNPALMALVGSILADLVIEKAVERACEPGVIWEGIAKVAEGVAAWGKSARRVDRDDDGTKRNGGWQATFWMVLQFAFLSFAVVRALVIAVATSSSLPRRGVRLSKSTIEPTTATGPTPVLGMKMWGFLAKQVELEERMPWAYGVLALGQWVMLYGHGRVGAVDGVVDRLLTHFILGLLPPAAPALRALRGLLFPLNAPSPRGAPVPVGEEAAGMRRRAAEGVAGLVPRWVGGVCFGSGKAKVKGGREEEIEGVERMLGVWGDAWMNRCFVYSLLEAGVVGFLPELAGGKGVVGGADVVEIAV</sequence>
<dbReference type="InParanoid" id="L8G9C9"/>
<dbReference type="AlphaFoldDB" id="L8G9C9"/>
<evidence type="ECO:0000313" key="5">
    <source>
        <dbReference type="Proteomes" id="UP000011064"/>
    </source>
</evidence>
<dbReference type="Pfam" id="PF02194">
    <property type="entry name" value="PXA"/>
    <property type="match status" value="1"/>
</dbReference>
<feature type="region of interest" description="Disordered" evidence="1">
    <location>
        <begin position="1"/>
        <end position="35"/>
    </location>
</feature>
<dbReference type="HOGENOM" id="CLU_018250_1_0_1"/>
<evidence type="ECO:0000313" key="4">
    <source>
        <dbReference type="EMBL" id="ELR09253.1"/>
    </source>
</evidence>
<feature type="domain" description="PXA" evidence="3">
    <location>
        <begin position="123"/>
        <end position="217"/>
    </location>
</feature>
<evidence type="ECO:0000256" key="2">
    <source>
        <dbReference type="SAM" id="Phobius"/>
    </source>
</evidence>
<dbReference type="EMBL" id="GL573233">
    <property type="protein sequence ID" value="ELR09253.1"/>
    <property type="molecule type" value="Genomic_DNA"/>
</dbReference>
<keyword evidence="5" id="KW-1185">Reference proteome</keyword>
<dbReference type="VEuPathDB" id="FungiDB:GMDG_03823"/>
<keyword evidence="2" id="KW-0472">Membrane</keyword>